<gene>
    <name evidence="1" type="ORF">QYE76_015723</name>
</gene>
<evidence type="ECO:0000313" key="2">
    <source>
        <dbReference type="Proteomes" id="UP001231189"/>
    </source>
</evidence>
<sequence length="159" mass="17851">MRRQPRQRADVPEPLYCDQLGWAWPHGGEGVPRLLLWNILLHLDRCYLGRPLRRHLGRRRRLLVRLRRLIVDVVILESFRVGADAPVPSIVLAVEVAAPSVVPFGCSLSARSRRHEGALECAACLAKFVNSDEVRILGACCGRDLHRLLVVHQFAGSVV</sequence>
<dbReference type="EMBL" id="JAUUTY010000001">
    <property type="protein sequence ID" value="KAK1699026.1"/>
    <property type="molecule type" value="Genomic_DNA"/>
</dbReference>
<dbReference type="AlphaFoldDB" id="A0AAD8U4X5"/>
<reference evidence="1" key="1">
    <citation type="submission" date="2023-07" db="EMBL/GenBank/DDBJ databases">
        <title>A chromosome-level genome assembly of Lolium multiflorum.</title>
        <authorList>
            <person name="Chen Y."/>
            <person name="Copetti D."/>
            <person name="Kolliker R."/>
            <person name="Studer B."/>
        </authorList>
    </citation>
    <scope>NUCLEOTIDE SEQUENCE</scope>
    <source>
        <strain evidence="1">02402/16</strain>
        <tissue evidence="1">Leaf</tissue>
    </source>
</reference>
<keyword evidence="2" id="KW-1185">Reference proteome</keyword>
<comment type="caution">
    <text evidence="1">The sequence shown here is derived from an EMBL/GenBank/DDBJ whole genome shotgun (WGS) entry which is preliminary data.</text>
</comment>
<dbReference type="Proteomes" id="UP001231189">
    <property type="component" value="Unassembled WGS sequence"/>
</dbReference>
<organism evidence="1 2">
    <name type="scientific">Lolium multiflorum</name>
    <name type="common">Italian ryegrass</name>
    <name type="synonym">Lolium perenne subsp. multiflorum</name>
    <dbReference type="NCBI Taxonomy" id="4521"/>
    <lineage>
        <taxon>Eukaryota</taxon>
        <taxon>Viridiplantae</taxon>
        <taxon>Streptophyta</taxon>
        <taxon>Embryophyta</taxon>
        <taxon>Tracheophyta</taxon>
        <taxon>Spermatophyta</taxon>
        <taxon>Magnoliopsida</taxon>
        <taxon>Liliopsida</taxon>
        <taxon>Poales</taxon>
        <taxon>Poaceae</taxon>
        <taxon>BOP clade</taxon>
        <taxon>Pooideae</taxon>
        <taxon>Poodae</taxon>
        <taxon>Poeae</taxon>
        <taxon>Poeae Chloroplast Group 2 (Poeae type)</taxon>
        <taxon>Loliodinae</taxon>
        <taxon>Loliinae</taxon>
        <taxon>Lolium</taxon>
    </lineage>
</organism>
<accession>A0AAD8U4X5</accession>
<proteinExistence type="predicted"/>
<evidence type="ECO:0000313" key="1">
    <source>
        <dbReference type="EMBL" id="KAK1699026.1"/>
    </source>
</evidence>
<protein>
    <submittedName>
        <fullName evidence="1">Uncharacterized protein</fullName>
    </submittedName>
</protein>
<name>A0AAD8U4X5_LOLMU</name>